<keyword evidence="2" id="KW-0762">Sugar transport</keyword>
<gene>
    <name evidence="7" type="ORF">O4H49_05845</name>
</gene>
<keyword evidence="4" id="KW-0547">Nucleotide-binding</keyword>
<dbReference type="PROSITE" id="PS00211">
    <property type="entry name" value="ABC_TRANSPORTER_1"/>
    <property type="match status" value="2"/>
</dbReference>
<dbReference type="Pfam" id="PF00005">
    <property type="entry name" value="ABC_tran"/>
    <property type="match status" value="2"/>
</dbReference>
<dbReference type="PROSITE" id="PS50893">
    <property type="entry name" value="ABC_TRANSPORTER_2"/>
    <property type="match status" value="2"/>
</dbReference>
<dbReference type="RefSeq" id="WP_269422499.1">
    <property type="nucleotide sequence ID" value="NZ_JAPWGY010000002.1"/>
</dbReference>
<evidence type="ECO:0000256" key="1">
    <source>
        <dbReference type="ARBA" id="ARBA00022448"/>
    </source>
</evidence>
<proteinExistence type="predicted"/>
<keyword evidence="1" id="KW-0813">Transport</keyword>
<evidence type="ECO:0000313" key="8">
    <source>
        <dbReference type="Proteomes" id="UP001069802"/>
    </source>
</evidence>
<name>A0ABT4LGR4_9PROT</name>
<keyword evidence="3" id="KW-0677">Repeat</keyword>
<dbReference type="InterPro" id="IPR027417">
    <property type="entry name" value="P-loop_NTPase"/>
</dbReference>
<dbReference type="CDD" id="cd03216">
    <property type="entry name" value="ABC_Carb_Monos_I"/>
    <property type="match status" value="1"/>
</dbReference>
<sequence>MALLAFHHITKRFGSLIANNDITLSLESGEVLALLGENGAGKTTLMNILYGHYLADEGYIEVDGTPLPPGSTDAAIKAGIGMVHQHFTLAENLTVLENIMLGTESLWSLSQKQTAARKKLAQMSLDYGLAVAPDAPVSALSVGERQRVEILKALYRDARVLILDEPTAVLTPQEAESLFSTLESLTKRGFAIIFISHKLHEILRISDRVAVLRRGQIVGSVATADADRSSLAEMMVGRKVERPSLDPMATGKAVVRLEGVTLQNRNEVPTLDQISLTVHQHQIIGIAGVAGNGQSALADLLSGLSSPTKGTFELLGQAVTRASPADIVHRGVGRIPEDRHHSGVVGDMTLWENLVSEDLRVPPVSRGGFLIDQKACIKRAERLIEQFDIRCEGPEAETKLLSGGNMQKLILARALSPNPGFILANQPVRGLDEGAIAYVHGQLLAARERGAGILLISEDLDELFSLCDRIAVIYHGKLTRSFDAKSVTAGQLGLMMAGQDPGDIELPSEQTIEQAKASISDTLQDQGTKIHAD</sequence>
<keyword evidence="5 7" id="KW-0067">ATP-binding</keyword>
<keyword evidence="8" id="KW-1185">Reference proteome</keyword>
<accession>A0ABT4LGR4</accession>
<dbReference type="InterPro" id="IPR050107">
    <property type="entry name" value="ABC_carbohydrate_import_ATPase"/>
</dbReference>
<dbReference type="InterPro" id="IPR003593">
    <property type="entry name" value="AAA+_ATPase"/>
</dbReference>
<dbReference type="EMBL" id="JAPWGY010000002">
    <property type="protein sequence ID" value="MCZ4280289.1"/>
    <property type="molecule type" value="Genomic_DNA"/>
</dbReference>
<dbReference type="InterPro" id="IPR003439">
    <property type="entry name" value="ABC_transporter-like_ATP-bd"/>
</dbReference>
<dbReference type="Proteomes" id="UP001069802">
    <property type="component" value="Unassembled WGS sequence"/>
</dbReference>
<dbReference type="PANTHER" id="PTHR43790">
    <property type="entry name" value="CARBOHYDRATE TRANSPORT ATP-BINDING PROTEIN MG119-RELATED"/>
    <property type="match status" value="1"/>
</dbReference>
<dbReference type="SUPFAM" id="SSF52540">
    <property type="entry name" value="P-loop containing nucleoside triphosphate hydrolases"/>
    <property type="match status" value="2"/>
</dbReference>
<organism evidence="7 8">
    <name type="scientific">Kiloniella laminariae</name>
    <dbReference type="NCBI Taxonomy" id="454162"/>
    <lineage>
        <taxon>Bacteria</taxon>
        <taxon>Pseudomonadati</taxon>
        <taxon>Pseudomonadota</taxon>
        <taxon>Alphaproteobacteria</taxon>
        <taxon>Rhodospirillales</taxon>
        <taxon>Kiloniellaceae</taxon>
        <taxon>Kiloniella</taxon>
    </lineage>
</organism>
<dbReference type="CDD" id="cd03215">
    <property type="entry name" value="ABC_Carb_Monos_II"/>
    <property type="match status" value="1"/>
</dbReference>
<evidence type="ECO:0000259" key="6">
    <source>
        <dbReference type="PROSITE" id="PS50893"/>
    </source>
</evidence>
<dbReference type="GO" id="GO:0005524">
    <property type="term" value="F:ATP binding"/>
    <property type="evidence" value="ECO:0007669"/>
    <property type="project" value="UniProtKB-KW"/>
</dbReference>
<evidence type="ECO:0000313" key="7">
    <source>
        <dbReference type="EMBL" id="MCZ4280289.1"/>
    </source>
</evidence>
<dbReference type="Gene3D" id="3.40.50.300">
    <property type="entry name" value="P-loop containing nucleotide triphosphate hydrolases"/>
    <property type="match status" value="2"/>
</dbReference>
<dbReference type="PANTHER" id="PTHR43790:SF9">
    <property type="entry name" value="GALACTOFURANOSE TRANSPORTER ATP-BINDING PROTEIN YTFR"/>
    <property type="match status" value="1"/>
</dbReference>
<evidence type="ECO:0000256" key="2">
    <source>
        <dbReference type="ARBA" id="ARBA00022597"/>
    </source>
</evidence>
<evidence type="ECO:0000256" key="5">
    <source>
        <dbReference type="ARBA" id="ARBA00022840"/>
    </source>
</evidence>
<dbReference type="SMART" id="SM00382">
    <property type="entry name" value="AAA"/>
    <property type="match status" value="1"/>
</dbReference>
<reference evidence="7" key="1">
    <citation type="submission" date="2022-12" db="EMBL/GenBank/DDBJ databases">
        <title>Bacterial isolates from different developmental stages of Nematostella vectensis.</title>
        <authorList>
            <person name="Fraune S."/>
        </authorList>
    </citation>
    <scope>NUCLEOTIDE SEQUENCE</scope>
    <source>
        <strain evidence="7">G21630-S1</strain>
    </source>
</reference>
<protein>
    <submittedName>
        <fullName evidence="7">ABC transporter ATP-binding protein</fullName>
    </submittedName>
</protein>
<comment type="caution">
    <text evidence="7">The sequence shown here is derived from an EMBL/GenBank/DDBJ whole genome shotgun (WGS) entry which is preliminary data.</text>
</comment>
<evidence type="ECO:0000256" key="4">
    <source>
        <dbReference type="ARBA" id="ARBA00022741"/>
    </source>
</evidence>
<evidence type="ECO:0000256" key="3">
    <source>
        <dbReference type="ARBA" id="ARBA00022737"/>
    </source>
</evidence>
<feature type="domain" description="ABC transporter" evidence="6">
    <location>
        <begin position="4"/>
        <end position="239"/>
    </location>
</feature>
<feature type="domain" description="ABC transporter" evidence="6">
    <location>
        <begin position="255"/>
        <end position="500"/>
    </location>
</feature>
<dbReference type="InterPro" id="IPR017871">
    <property type="entry name" value="ABC_transporter-like_CS"/>
</dbReference>